<proteinExistence type="predicted"/>
<protein>
    <submittedName>
        <fullName evidence="1">Uncharacterized protein</fullName>
    </submittedName>
</protein>
<dbReference type="EMBL" id="CM023473">
    <property type="protein sequence ID" value="KAH7954428.1"/>
    <property type="molecule type" value="Genomic_DNA"/>
</dbReference>
<reference evidence="1" key="1">
    <citation type="submission" date="2020-05" db="EMBL/GenBank/DDBJ databases">
        <title>Large-scale comparative analyses of tick genomes elucidate their genetic diversity and vector capacities.</title>
        <authorList>
            <person name="Jia N."/>
            <person name="Wang J."/>
            <person name="Shi W."/>
            <person name="Du L."/>
            <person name="Sun Y."/>
            <person name="Zhan W."/>
            <person name="Jiang J."/>
            <person name="Wang Q."/>
            <person name="Zhang B."/>
            <person name="Ji P."/>
            <person name="Sakyi L.B."/>
            <person name="Cui X."/>
            <person name="Yuan T."/>
            <person name="Jiang B."/>
            <person name="Yang W."/>
            <person name="Lam T.T.-Y."/>
            <person name="Chang Q."/>
            <person name="Ding S."/>
            <person name="Wang X."/>
            <person name="Zhu J."/>
            <person name="Ruan X."/>
            <person name="Zhao L."/>
            <person name="Wei J."/>
            <person name="Que T."/>
            <person name="Du C."/>
            <person name="Cheng J."/>
            <person name="Dai P."/>
            <person name="Han X."/>
            <person name="Huang E."/>
            <person name="Gao Y."/>
            <person name="Liu J."/>
            <person name="Shao H."/>
            <person name="Ye R."/>
            <person name="Li L."/>
            <person name="Wei W."/>
            <person name="Wang X."/>
            <person name="Wang C."/>
            <person name="Yang T."/>
            <person name="Huo Q."/>
            <person name="Li W."/>
            <person name="Guo W."/>
            <person name="Chen H."/>
            <person name="Zhou L."/>
            <person name="Ni X."/>
            <person name="Tian J."/>
            <person name="Zhou Y."/>
            <person name="Sheng Y."/>
            <person name="Liu T."/>
            <person name="Pan Y."/>
            <person name="Xia L."/>
            <person name="Li J."/>
            <person name="Zhao F."/>
            <person name="Cao W."/>
        </authorList>
    </citation>
    <scope>NUCLEOTIDE SEQUENCE</scope>
    <source>
        <strain evidence="1">Dsil-2018</strain>
    </source>
</reference>
<evidence type="ECO:0000313" key="1">
    <source>
        <dbReference type="EMBL" id="KAH7954428.1"/>
    </source>
</evidence>
<name>A0ACB8CYT8_DERSI</name>
<keyword evidence="2" id="KW-1185">Reference proteome</keyword>
<comment type="caution">
    <text evidence="1">The sequence shown here is derived from an EMBL/GenBank/DDBJ whole genome shotgun (WGS) entry which is preliminary data.</text>
</comment>
<accession>A0ACB8CYT8</accession>
<evidence type="ECO:0000313" key="2">
    <source>
        <dbReference type="Proteomes" id="UP000821865"/>
    </source>
</evidence>
<sequence>MRWRQLRLLLWKSVYLYKLRRNWTITALEVLTPLLLTLVQTYLHCSRDQSSSTGQSTPGPLASLMVGDMEAEEVVQPSLYFPSTIAFVPAPGKRYTFIRQ</sequence>
<dbReference type="Proteomes" id="UP000821865">
    <property type="component" value="Chromosome 4"/>
</dbReference>
<organism evidence="1 2">
    <name type="scientific">Dermacentor silvarum</name>
    <name type="common">Tick</name>
    <dbReference type="NCBI Taxonomy" id="543639"/>
    <lineage>
        <taxon>Eukaryota</taxon>
        <taxon>Metazoa</taxon>
        <taxon>Ecdysozoa</taxon>
        <taxon>Arthropoda</taxon>
        <taxon>Chelicerata</taxon>
        <taxon>Arachnida</taxon>
        <taxon>Acari</taxon>
        <taxon>Parasitiformes</taxon>
        <taxon>Ixodida</taxon>
        <taxon>Ixodoidea</taxon>
        <taxon>Ixodidae</taxon>
        <taxon>Rhipicephalinae</taxon>
        <taxon>Dermacentor</taxon>
    </lineage>
</organism>
<gene>
    <name evidence="1" type="ORF">HPB49_018371</name>
</gene>